<feature type="region of interest" description="Disordered" evidence="1">
    <location>
        <begin position="390"/>
        <end position="410"/>
    </location>
</feature>
<reference evidence="2 3" key="1">
    <citation type="submission" date="2013-05" db="EMBL/GenBank/DDBJ databases">
        <title>Draft genome of the parasitic nematode Anyclostoma ceylanicum.</title>
        <authorList>
            <person name="Mitreva M."/>
        </authorList>
    </citation>
    <scope>NUCLEOTIDE SEQUENCE [LARGE SCALE GENOMIC DNA]</scope>
</reference>
<dbReference type="Pfam" id="PF05380">
    <property type="entry name" value="Peptidase_A17"/>
    <property type="match status" value="1"/>
</dbReference>
<accession>A0A0D6LMH7</accession>
<dbReference type="PANTHER" id="PTHR47331">
    <property type="entry name" value="PHD-TYPE DOMAIN-CONTAINING PROTEIN"/>
    <property type="match status" value="1"/>
</dbReference>
<dbReference type="InterPro" id="IPR021109">
    <property type="entry name" value="Peptidase_aspartic_dom_sf"/>
</dbReference>
<name>A0A0D6LMH7_9BILA</name>
<proteinExistence type="predicted"/>
<sequence length="410" mass="46905">MIVRTRIFNEASKEFEIVHALLDSAANQSFMASALADRMQLDYHSETTITVTKFGGRAAKKRVKRVTANLFNANGEKMAMEFYTQERIIPPLHLNELSPADKRALNEIFPEVEEIVDRQNITPELLIGIDYFNYVMQLDVPSIRLPSGIFVTSTFFGPVISGLPRHCMEDPENVRLCERVLHAYVTQAQLDFTQDYSDLWKLPNVGIDELGTNEEENDRIVKEFYDSVELKDEEIYEELNRNLYVDDVLMTDTSTASLFHKYRACKKIFSNISMNLRQFMTSDPICNQMIDSKDLTNGKNIKTLGIQWNPVQDELQIRCTLQYDEEPTKRKVLQAVHSTFDPLGYLTSLLLPATIFLQDLWNLKYSWDDPLSTKDSSTWRTICENAAGSIDSHGVTDDGQTAARPNKTEV</sequence>
<dbReference type="EMBL" id="KE125050">
    <property type="protein sequence ID" value="EPB72393.1"/>
    <property type="molecule type" value="Genomic_DNA"/>
</dbReference>
<keyword evidence="3" id="KW-1185">Reference proteome</keyword>
<evidence type="ECO:0008006" key="4">
    <source>
        <dbReference type="Google" id="ProtNLM"/>
    </source>
</evidence>
<organism evidence="2 3">
    <name type="scientific">Ancylostoma ceylanicum</name>
    <dbReference type="NCBI Taxonomy" id="53326"/>
    <lineage>
        <taxon>Eukaryota</taxon>
        <taxon>Metazoa</taxon>
        <taxon>Ecdysozoa</taxon>
        <taxon>Nematoda</taxon>
        <taxon>Chromadorea</taxon>
        <taxon>Rhabditida</taxon>
        <taxon>Rhabditina</taxon>
        <taxon>Rhabditomorpha</taxon>
        <taxon>Strongyloidea</taxon>
        <taxon>Ancylostomatidae</taxon>
        <taxon>Ancylostomatinae</taxon>
        <taxon>Ancylostoma</taxon>
    </lineage>
</organism>
<evidence type="ECO:0000313" key="2">
    <source>
        <dbReference type="EMBL" id="EPB72393.1"/>
    </source>
</evidence>
<evidence type="ECO:0000256" key="1">
    <source>
        <dbReference type="SAM" id="MobiDB-lite"/>
    </source>
</evidence>
<evidence type="ECO:0000313" key="3">
    <source>
        <dbReference type="Proteomes" id="UP000054495"/>
    </source>
</evidence>
<dbReference type="Proteomes" id="UP000054495">
    <property type="component" value="Unassembled WGS sequence"/>
</dbReference>
<gene>
    <name evidence="2" type="ORF">ANCCEY_08516</name>
</gene>
<protein>
    <recommendedName>
        <fullName evidence="4">Peptidase aspartic putative domain-containing protein</fullName>
    </recommendedName>
</protein>
<dbReference type="Gene3D" id="2.40.70.10">
    <property type="entry name" value="Acid Proteases"/>
    <property type="match status" value="1"/>
</dbReference>
<dbReference type="AlphaFoldDB" id="A0A0D6LMH7"/>
<dbReference type="InterPro" id="IPR008042">
    <property type="entry name" value="Retrotrans_Pao"/>
</dbReference>